<accession>G7JYI0</accession>
<dbReference type="InterPro" id="IPR050390">
    <property type="entry name" value="C5-Methyltransferase"/>
</dbReference>
<evidence type="ECO:0000313" key="9">
    <source>
        <dbReference type="EnsemblPlants" id="AES98300"/>
    </source>
</evidence>
<dbReference type="Pfam" id="PF00385">
    <property type="entry name" value="Chromo"/>
    <property type="match status" value="1"/>
</dbReference>
<dbReference type="PANTHER" id="PTHR10629">
    <property type="entry name" value="CYTOSINE-SPECIFIC METHYLTRANSFERASE"/>
    <property type="match status" value="1"/>
</dbReference>
<evidence type="ECO:0000313" key="10">
    <source>
        <dbReference type="Proteomes" id="UP000002051"/>
    </source>
</evidence>
<dbReference type="InterPro" id="IPR016197">
    <property type="entry name" value="Chromo-like_dom_sf"/>
</dbReference>
<dbReference type="Gene3D" id="2.30.30.490">
    <property type="match status" value="2"/>
</dbReference>
<dbReference type="PaxDb" id="3880-AES98300"/>
<reference evidence="8 10" key="1">
    <citation type="journal article" date="2011" name="Nature">
        <title>The Medicago genome provides insight into the evolution of rhizobial symbioses.</title>
        <authorList>
            <person name="Young N.D."/>
            <person name="Debelle F."/>
            <person name="Oldroyd G.E."/>
            <person name="Geurts R."/>
            <person name="Cannon S.B."/>
            <person name="Udvardi M.K."/>
            <person name="Benedito V.A."/>
            <person name="Mayer K.F."/>
            <person name="Gouzy J."/>
            <person name="Schoof H."/>
            <person name="Van de Peer Y."/>
            <person name="Proost S."/>
            <person name="Cook D.R."/>
            <person name="Meyers B.C."/>
            <person name="Spannagl M."/>
            <person name="Cheung F."/>
            <person name="De Mita S."/>
            <person name="Krishnakumar V."/>
            <person name="Gundlach H."/>
            <person name="Zhou S."/>
            <person name="Mudge J."/>
            <person name="Bharti A.K."/>
            <person name="Murray J.D."/>
            <person name="Naoumkina M.A."/>
            <person name="Rosen B."/>
            <person name="Silverstein K.A."/>
            <person name="Tang H."/>
            <person name="Rombauts S."/>
            <person name="Zhao P.X."/>
            <person name="Zhou P."/>
            <person name="Barbe V."/>
            <person name="Bardou P."/>
            <person name="Bechner M."/>
            <person name="Bellec A."/>
            <person name="Berger A."/>
            <person name="Berges H."/>
            <person name="Bidwell S."/>
            <person name="Bisseling T."/>
            <person name="Choisne N."/>
            <person name="Couloux A."/>
            <person name="Denny R."/>
            <person name="Deshpande S."/>
            <person name="Dai X."/>
            <person name="Doyle J.J."/>
            <person name="Dudez A.M."/>
            <person name="Farmer A.D."/>
            <person name="Fouteau S."/>
            <person name="Franken C."/>
            <person name="Gibelin C."/>
            <person name="Gish J."/>
            <person name="Goldstein S."/>
            <person name="Gonzalez A.J."/>
            <person name="Green P.J."/>
            <person name="Hallab A."/>
            <person name="Hartog M."/>
            <person name="Hua A."/>
            <person name="Humphray S.J."/>
            <person name="Jeong D.H."/>
            <person name="Jing Y."/>
            <person name="Jocker A."/>
            <person name="Kenton S.M."/>
            <person name="Kim D.J."/>
            <person name="Klee K."/>
            <person name="Lai H."/>
            <person name="Lang C."/>
            <person name="Lin S."/>
            <person name="Macmil S.L."/>
            <person name="Magdelenat G."/>
            <person name="Matthews L."/>
            <person name="McCorrison J."/>
            <person name="Monaghan E.L."/>
            <person name="Mun J.H."/>
            <person name="Najar F.Z."/>
            <person name="Nicholson C."/>
            <person name="Noirot C."/>
            <person name="O'Bleness M."/>
            <person name="Paule C.R."/>
            <person name="Poulain J."/>
            <person name="Prion F."/>
            <person name="Qin B."/>
            <person name="Qu C."/>
            <person name="Retzel E.F."/>
            <person name="Riddle C."/>
            <person name="Sallet E."/>
            <person name="Samain S."/>
            <person name="Samson N."/>
            <person name="Sanders I."/>
            <person name="Saurat O."/>
            <person name="Scarpelli C."/>
            <person name="Schiex T."/>
            <person name="Segurens B."/>
            <person name="Severin A.J."/>
            <person name="Sherrier D.J."/>
            <person name="Shi R."/>
            <person name="Sims S."/>
            <person name="Singer S.R."/>
            <person name="Sinharoy S."/>
            <person name="Sterck L."/>
            <person name="Viollet A."/>
            <person name="Wang B.B."/>
            <person name="Wang K."/>
            <person name="Wang M."/>
            <person name="Wang X."/>
            <person name="Warfsmann J."/>
            <person name="Weissenbach J."/>
            <person name="White D.D."/>
            <person name="White J.D."/>
            <person name="Wiley G.B."/>
            <person name="Wincker P."/>
            <person name="Xing Y."/>
            <person name="Yang L."/>
            <person name="Yao Z."/>
            <person name="Ying F."/>
            <person name="Zhai J."/>
            <person name="Zhou L."/>
            <person name="Zuber A."/>
            <person name="Denarie J."/>
            <person name="Dixon R.A."/>
            <person name="May G.D."/>
            <person name="Schwartz D.C."/>
            <person name="Rogers J."/>
            <person name="Quetier F."/>
            <person name="Town C.D."/>
            <person name="Roe B.A."/>
        </authorList>
    </citation>
    <scope>NUCLEOTIDE SEQUENCE [LARGE SCALE GENOMIC DNA]</scope>
    <source>
        <strain evidence="8">A17</strain>
        <strain evidence="9 10">cv. Jemalong A17</strain>
    </source>
</reference>
<dbReference type="Proteomes" id="UP000002051">
    <property type="component" value="Chromosome 5"/>
</dbReference>
<dbReference type="Gene3D" id="3.90.120.10">
    <property type="entry name" value="DNA Methylase, subunit A, domain 2"/>
    <property type="match status" value="2"/>
</dbReference>
<feature type="compositionally biased region" description="Polar residues" evidence="6">
    <location>
        <begin position="31"/>
        <end position="40"/>
    </location>
</feature>
<dbReference type="InterPro" id="IPR023780">
    <property type="entry name" value="Chromo_domain"/>
</dbReference>
<proteinExistence type="inferred from homology"/>
<feature type="compositionally biased region" description="Basic residues" evidence="6">
    <location>
        <begin position="75"/>
        <end position="84"/>
    </location>
</feature>
<evidence type="ECO:0000256" key="2">
    <source>
        <dbReference type="ARBA" id="ARBA00022603"/>
    </source>
</evidence>
<sequence>MDEKRKTRSKTPTFNNAVTADSVFDEAVSVNTGSSFGNTVRKSRRLTKCRKTTKSSSSISPGDCVNVSDDSTSGKNRKKSKKKTRMDNDKSVVASSIGEKKPKSETVPMNVDGGDDEVSNSKFLRDPILLKEAKLRWPKRYLEKEKKKTRSRSNSDEDEVLQARCHYTEAKVDGGVIYKLYDDAHVKGEKDDYHFICKIMEMFEAVDGELYFTPKRVFLSEVQDDNPLDCLVEKLTIALLELKKDFDATNDVIPPCKYYCDTLYLLEISSTISNETEVNAKSEVDSKSAITDINDDKKKPELKLLDLYSGCGGMSTGLCQWRILSGSDIVTKWVVDLNKDACQSLKLNHPETEVRNEEEDDVHDVRYDDANKETGPGLYIKVSWKGYNYDKDIWEPINGLSNCKEMIKDFVTRGFKSIRGFNRFRNFANPLDDEKNKQLMVYMDIVQYLQPRFTLMENVVNLLRFLEGFLGRYALGRLVQMNYQSRLGILAARAYGLRQFRLRVFLWGGTPSENLHQFPLRTHDVIERGFVPVEFEGCLVAYSEGHSAQLQKKLELNDAISDLFSIENNESRDDMDYCGPLLIDFQKFIRLSQSEILGGSIKKKSPKSMLHDRRSYEMNFDDYQCACRIPKRKGACFRDLPCVRMQNKKVKLNPDVKREFLASGKPLVPNYAITFVCGTSPLPFARIWWDKTVPTVVTRAEPHNQKILHPEQDRVLSIRGNARLQGFPDFYKLCGSSKERYIQVGNAVAVPVGRALRYCLGLASQGASADGPLYTLPDQFPREKEEPSIVPSEEVVNNAP</sequence>
<protein>
    <recommendedName>
        <fullName evidence="1">DNA (cytosine-5-)-methyltransferase</fullName>
        <ecNumber evidence="1">2.1.1.37</ecNumber>
    </recommendedName>
</protein>
<dbReference type="SUPFAM" id="SSF54160">
    <property type="entry name" value="Chromo domain-like"/>
    <property type="match status" value="1"/>
</dbReference>
<evidence type="ECO:0000259" key="7">
    <source>
        <dbReference type="PROSITE" id="PS50013"/>
    </source>
</evidence>
<reference evidence="8 10" key="2">
    <citation type="journal article" date="2014" name="BMC Genomics">
        <title>An improved genome release (version Mt4.0) for the model legume Medicago truncatula.</title>
        <authorList>
            <person name="Tang H."/>
            <person name="Krishnakumar V."/>
            <person name="Bidwell S."/>
            <person name="Rosen B."/>
            <person name="Chan A."/>
            <person name="Zhou S."/>
            <person name="Gentzbittel L."/>
            <person name="Childs K.L."/>
            <person name="Yandell M."/>
            <person name="Gundlach H."/>
            <person name="Mayer K.F."/>
            <person name="Schwartz D.C."/>
            <person name="Town C.D."/>
        </authorList>
    </citation>
    <scope>GENOME REANNOTATION</scope>
    <source>
        <strain evidence="8">A17</strain>
        <strain evidence="9 10">cv. Jemalong A17</strain>
    </source>
</reference>
<evidence type="ECO:0000256" key="5">
    <source>
        <dbReference type="PROSITE-ProRule" id="PRU01016"/>
    </source>
</evidence>
<evidence type="ECO:0000256" key="1">
    <source>
        <dbReference type="ARBA" id="ARBA00011975"/>
    </source>
</evidence>
<dbReference type="Gene3D" id="3.40.50.150">
    <property type="entry name" value="Vaccinia Virus protein VP39"/>
    <property type="match status" value="3"/>
</dbReference>
<organism evidence="8 10">
    <name type="scientific">Medicago truncatula</name>
    <name type="common">Barrel medic</name>
    <name type="synonym">Medicago tribuloides</name>
    <dbReference type="NCBI Taxonomy" id="3880"/>
    <lineage>
        <taxon>Eukaryota</taxon>
        <taxon>Viridiplantae</taxon>
        <taxon>Streptophyta</taxon>
        <taxon>Embryophyta</taxon>
        <taxon>Tracheophyta</taxon>
        <taxon>Spermatophyta</taxon>
        <taxon>Magnoliopsida</taxon>
        <taxon>eudicotyledons</taxon>
        <taxon>Gunneridae</taxon>
        <taxon>Pentapetalae</taxon>
        <taxon>rosids</taxon>
        <taxon>fabids</taxon>
        <taxon>Fabales</taxon>
        <taxon>Fabaceae</taxon>
        <taxon>Papilionoideae</taxon>
        <taxon>50 kb inversion clade</taxon>
        <taxon>NPAAA clade</taxon>
        <taxon>Hologalegina</taxon>
        <taxon>IRL clade</taxon>
        <taxon>Trifolieae</taxon>
        <taxon>Medicago</taxon>
    </lineage>
</organism>
<dbReference type="OMA" id="FRNTKEP"/>
<feature type="domain" description="Chromo" evidence="7">
    <location>
        <begin position="356"/>
        <end position="410"/>
    </location>
</feature>
<dbReference type="InterPro" id="IPR043151">
    <property type="entry name" value="BAH_sf"/>
</dbReference>
<dbReference type="EnsemblPlants" id="AES98300">
    <property type="protein sequence ID" value="AES98300"/>
    <property type="gene ID" value="MTR_5g066780"/>
</dbReference>
<evidence type="ECO:0000256" key="4">
    <source>
        <dbReference type="ARBA" id="ARBA00022691"/>
    </source>
</evidence>
<gene>
    <name evidence="8" type="ordered locus">MTR_5g066780</name>
</gene>
<name>G7JYI0_MEDTR</name>
<dbReference type="Pfam" id="PF00145">
    <property type="entry name" value="DNA_methylase"/>
    <property type="match status" value="1"/>
</dbReference>
<dbReference type="PROSITE" id="PS50013">
    <property type="entry name" value="CHROMO_2"/>
    <property type="match status" value="1"/>
</dbReference>
<evidence type="ECO:0000256" key="6">
    <source>
        <dbReference type="SAM" id="MobiDB-lite"/>
    </source>
</evidence>
<dbReference type="EMBL" id="CM001221">
    <property type="protein sequence ID" value="AES98300.1"/>
    <property type="molecule type" value="Genomic_DNA"/>
</dbReference>
<dbReference type="PRINTS" id="PR00105">
    <property type="entry name" value="C5METTRFRASE"/>
</dbReference>
<keyword evidence="3 5" id="KW-0808">Transferase</keyword>
<comment type="similarity">
    <text evidence="5">Belongs to the class I-like SAM-binding methyltransferase superfamily. C5-methyltransferase family.</text>
</comment>
<dbReference type="GO" id="GO:0044027">
    <property type="term" value="P:negative regulation of gene expression via chromosomal CpG island methylation"/>
    <property type="evidence" value="ECO:0000318"/>
    <property type="project" value="GO_Central"/>
</dbReference>
<dbReference type="AlphaFoldDB" id="G7JYI0"/>
<dbReference type="GO" id="GO:0003886">
    <property type="term" value="F:DNA (cytosine-5-)-methyltransferase activity"/>
    <property type="evidence" value="ECO:0000318"/>
    <property type="project" value="GO_Central"/>
</dbReference>
<dbReference type="InterPro" id="IPR000953">
    <property type="entry name" value="Chromo/chromo_shadow_dom"/>
</dbReference>
<reference evidence="9" key="3">
    <citation type="submission" date="2015-04" db="UniProtKB">
        <authorList>
            <consortium name="EnsemblPlants"/>
        </authorList>
    </citation>
    <scope>IDENTIFICATION</scope>
    <source>
        <strain evidence="9">cv. Jemalong A17</strain>
    </source>
</reference>
<keyword evidence="4 5" id="KW-0949">S-adenosyl-L-methionine</keyword>
<dbReference type="InterPro" id="IPR029063">
    <property type="entry name" value="SAM-dependent_MTases_sf"/>
</dbReference>
<dbReference type="PROSITE" id="PS51679">
    <property type="entry name" value="SAM_MT_C5"/>
    <property type="match status" value="1"/>
</dbReference>
<feature type="compositionally biased region" description="Basic residues" evidence="6">
    <location>
        <begin position="41"/>
        <end position="53"/>
    </location>
</feature>
<dbReference type="eggNOG" id="ENOG502QW29">
    <property type="taxonomic scope" value="Eukaryota"/>
</dbReference>
<feature type="region of interest" description="Disordered" evidence="6">
    <location>
        <begin position="31"/>
        <end position="118"/>
    </location>
</feature>
<dbReference type="EC" id="2.1.1.37" evidence="1"/>
<keyword evidence="10" id="KW-1185">Reference proteome</keyword>
<dbReference type="GO" id="GO:0003677">
    <property type="term" value="F:DNA binding"/>
    <property type="evidence" value="ECO:0000318"/>
    <property type="project" value="GO_Central"/>
</dbReference>
<dbReference type="InterPro" id="IPR001525">
    <property type="entry name" value="C5_MeTfrase"/>
</dbReference>
<dbReference type="HOGENOM" id="CLU_004921_0_0_1"/>
<dbReference type="STRING" id="3880.G7JYI0"/>
<evidence type="ECO:0000313" key="8">
    <source>
        <dbReference type="EMBL" id="AES98300.1"/>
    </source>
</evidence>
<dbReference type="GO" id="GO:0005634">
    <property type="term" value="C:nucleus"/>
    <property type="evidence" value="ECO:0000318"/>
    <property type="project" value="GO_Central"/>
</dbReference>
<dbReference type="GO" id="GO:0032259">
    <property type="term" value="P:methylation"/>
    <property type="evidence" value="ECO:0007669"/>
    <property type="project" value="UniProtKB-KW"/>
</dbReference>
<keyword evidence="2 5" id="KW-0489">Methyltransferase</keyword>
<dbReference type="PANTHER" id="PTHR10629:SF50">
    <property type="entry name" value="DNA (CYTOSINE-5)-METHYLTRANSFERASE CMT3"/>
    <property type="match status" value="1"/>
</dbReference>
<dbReference type="SUPFAM" id="SSF53335">
    <property type="entry name" value="S-adenosyl-L-methionine-dependent methyltransferases"/>
    <property type="match status" value="1"/>
</dbReference>
<dbReference type="CDD" id="cd18635">
    <property type="entry name" value="CD_CMT3_like"/>
    <property type="match status" value="1"/>
</dbReference>
<feature type="active site" evidence="5">
    <location>
        <position position="403"/>
    </location>
</feature>
<evidence type="ECO:0000256" key="3">
    <source>
        <dbReference type="ARBA" id="ARBA00022679"/>
    </source>
</evidence>